<dbReference type="InterPro" id="IPR008758">
    <property type="entry name" value="Peptidase_S28"/>
</dbReference>
<sequence length="141" mass="15874">MSTFTMKLASGIILAFGSSVLATSARLHTGAALGEVEHWSNTVGDLLNRPHPAAGKVDPKTDCDELYYDQPVDHFNYNDGRTYKQRYFSCKPEYWSEGGPIFFYTGNEASVELYVNNTGIMWENAQEFGAWMVFAEHRCDV</sequence>
<evidence type="ECO:0000256" key="4">
    <source>
        <dbReference type="ARBA" id="ARBA00022801"/>
    </source>
</evidence>
<feature type="signal peptide" evidence="6">
    <location>
        <begin position="1"/>
        <end position="22"/>
    </location>
</feature>
<evidence type="ECO:0000256" key="5">
    <source>
        <dbReference type="ARBA" id="ARBA00023180"/>
    </source>
</evidence>
<dbReference type="InterPro" id="IPR029058">
    <property type="entry name" value="AB_hydrolase_fold"/>
</dbReference>
<dbReference type="RefSeq" id="XP_014145982.1">
    <property type="nucleotide sequence ID" value="XM_014290507.1"/>
</dbReference>
<dbReference type="EMBL" id="KQ247610">
    <property type="protein sequence ID" value="KNC72080.1"/>
    <property type="molecule type" value="Genomic_DNA"/>
</dbReference>
<evidence type="ECO:0000256" key="2">
    <source>
        <dbReference type="ARBA" id="ARBA00022670"/>
    </source>
</evidence>
<dbReference type="GO" id="GO:0006508">
    <property type="term" value="P:proteolysis"/>
    <property type="evidence" value="ECO:0007669"/>
    <property type="project" value="UniProtKB-KW"/>
</dbReference>
<dbReference type="AlphaFoldDB" id="A0A0L0F5V4"/>
<dbReference type="eggNOG" id="KOG2183">
    <property type="taxonomic scope" value="Eukaryota"/>
</dbReference>
<feature type="non-terminal residue" evidence="7">
    <location>
        <position position="141"/>
    </location>
</feature>
<name>A0A0L0F5V4_9EUKA</name>
<dbReference type="Proteomes" id="UP000054560">
    <property type="component" value="Unassembled WGS sequence"/>
</dbReference>
<feature type="chain" id="PRO_5005538562" evidence="6">
    <location>
        <begin position="23"/>
        <end position="141"/>
    </location>
</feature>
<dbReference type="Pfam" id="PF05577">
    <property type="entry name" value="Peptidase_S28"/>
    <property type="match status" value="1"/>
</dbReference>
<keyword evidence="5" id="KW-0325">Glycoprotein</keyword>
<keyword evidence="3 6" id="KW-0732">Signal</keyword>
<keyword evidence="2" id="KW-0645">Protease</keyword>
<evidence type="ECO:0000313" key="7">
    <source>
        <dbReference type="EMBL" id="KNC72080.1"/>
    </source>
</evidence>
<dbReference type="OrthoDB" id="2130629at2759"/>
<dbReference type="Gene3D" id="3.40.50.1820">
    <property type="entry name" value="alpha/beta hydrolase"/>
    <property type="match status" value="1"/>
</dbReference>
<dbReference type="GeneID" id="25915875"/>
<evidence type="ECO:0000313" key="8">
    <source>
        <dbReference type="Proteomes" id="UP000054560"/>
    </source>
</evidence>
<keyword evidence="4" id="KW-0378">Hydrolase</keyword>
<accession>A0A0L0F5V4</accession>
<evidence type="ECO:0000256" key="1">
    <source>
        <dbReference type="ARBA" id="ARBA00011079"/>
    </source>
</evidence>
<dbReference type="PANTHER" id="PTHR11010">
    <property type="entry name" value="PROTEASE S28 PRO-X CARBOXYPEPTIDASE-RELATED"/>
    <property type="match status" value="1"/>
</dbReference>
<comment type="similarity">
    <text evidence="1">Belongs to the peptidase S28 family.</text>
</comment>
<evidence type="ECO:0000256" key="6">
    <source>
        <dbReference type="SAM" id="SignalP"/>
    </source>
</evidence>
<keyword evidence="8" id="KW-1185">Reference proteome</keyword>
<dbReference type="STRING" id="667725.A0A0L0F5V4"/>
<organism evidence="7 8">
    <name type="scientific">Sphaeroforma arctica JP610</name>
    <dbReference type="NCBI Taxonomy" id="667725"/>
    <lineage>
        <taxon>Eukaryota</taxon>
        <taxon>Ichthyosporea</taxon>
        <taxon>Ichthyophonida</taxon>
        <taxon>Sphaeroforma</taxon>
    </lineage>
</organism>
<dbReference type="GO" id="GO:0070008">
    <property type="term" value="F:serine-type exopeptidase activity"/>
    <property type="evidence" value="ECO:0007669"/>
    <property type="project" value="InterPro"/>
</dbReference>
<evidence type="ECO:0000256" key="3">
    <source>
        <dbReference type="ARBA" id="ARBA00022729"/>
    </source>
</evidence>
<gene>
    <name evidence="7" type="ORF">SARC_15371</name>
</gene>
<dbReference type="PANTHER" id="PTHR11010:SF38">
    <property type="entry name" value="LYSOSOMAL PRO-X CARBOXYPEPTIDASE"/>
    <property type="match status" value="1"/>
</dbReference>
<protein>
    <submittedName>
        <fullName evidence="7">Uncharacterized protein</fullName>
    </submittedName>
</protein>
<proteinExistence type="inferred from homology"/>
<reference evidence="7 8" key="1">
    <citation type="submission" date="2011-02" db="EMBL/GenBank/DDBJ databases">
        <title>The Genome Sequence of Sphaeroforma arctica JP610.</title>
        <authorList>
            <consortium name="The Broad Institute Genome Sequencing Platform"/>
            <person name="Russ C."/>
            <person name="Cuomo C."/>
            <person name="Young S.K."/>
            <person name="Zeng Q."/>
            <person name="Gargeya S."/>
            <person name="Alvarado L."/>
            <person name="Berlin A."/>
            <person name="Chapman S.B."/>
            <person name="Chen Z."/>
            <person name="Freedman E."/>
            <person name="Gellesch M."/>
            <person name="Goldberg J."/>
            <person name="Griggs A."/>
            <person name="Gujja S."/>
            <person name="Heilman E."/>
            <person name="Heiman D."/>
            <person name="Howarth C."/>
            <person name="Mehta T."/>
            <person name="Neiman D."/>
            <person name="Pearson M."/>
            <person name="Roberts A."/>
            <person name="Saif S."/>
            <person name="Shea T."/>
            <person name="Shenoy N."/>
            <person name="Sisk P."/>
            <person name="Stolte C."/>
            <person name="Sykes S."/>
            <person name="White J."/>
            <person name="Yandava C."/>
            <person name="Burger G."/>
            <person name="Gray M.W."/>
            <person name="Holland P.W.H."/>
            <person name="King N."/>
            <person name="Lang F.B.F."/>
            <person name="Roger A.J."/>
            <person name="Ruiz-Trillo I."/>
            <person name="Haas B."/>
            <person name="Nusbaum C."/>
            <person name="Birren B."/>
        </authorList>
    </citation>
    <scope>NUCLEOTIDE SEQUENCE [LARGE SCALE GENOMIC DNA]</scope>
    <source>
        <strain evidence="7 8">JP610</strain>
    </source>
</reference>
<dbReference type="GO" id="GO:0008239">
    <property type="term" value="F:dipeptidyl-peptidase activity"/>
    <property type="evidence" value="ECO:0007669"/>
    <property type="project" value="TreeGrafter"/>
</dbReference>